<dbReference type="EMBL" id="VSRR010000493">
    <property type="protein sequence ID" value="MPC16283.1"/>
    <property type="molecule type" value="Genomic_DNA"/>
</dbReference>
<evidence type="ECO:0000313" key="3">
    <source>
        <dbReference type="Proteomes" id="UP000324222"/>
    </source>
</evidence>
<feature type="region of interest" description="Disordered" evidence="1">
    <location>
        <begin position="45"/>
        <end position="64"/>
    </location>
</feature>
<gene>
    <name evidence="2" type="ORF">E2C01_009104</name>
</gene>
<evidence type="ECO:0000313" key="2">
    <source>
        <dbReference type="EMBL" id="MPC16283.1"/>
    </source>
</evidence>
<proteinExistence type="predicted"/>
<accession>A0A5B7D5P5</accession>
<evidence type="ECO:0000256" key="1">
    <source>
        <dbReference type="SAM" id="MobiDB-lite"/>
    </source>
</evidence>
<sequence>MYGLWGRYRNQSNHGYVSADLHQLQLQQFATKLLNNRRYRHFLTKRPTVTTSSPESTTSTSFSP</sequence>
<name>A0A5B7D5P5_PORTR</name>
<dbReference type="AlphaFoldDB" id="A0A5B7D5P5"/>
<comment type="caution">
    <text evidence="2">The sequence shown here is derived from an EMBL/GenBank/DDBJ whole genome shotgun (WGS) entry which is preliminary data.</text>
</comment>
<protein>
    <submittedName>
        <fullName evidence="2">Uncharacterized protein</fullName>
    </submittedName>
</protein>
<reference evidence="2 3" key="1">
    <citation type="submission" date="2019-05" db="EMBL/GenBank/DDBJ databases">
        <title>Another draft genome of Portunus trituberculatus and its Hox gene families provides insights of decapod evolution.</title>
        <authorList>
            <person name="Jeong J.-H."/>
            <person name="Song I."/>
            <person name="Kim S."/>
            <person name="Choi T."/>
            <person name="Kim D."/>
            <person name="Ryu S."/>
            <person name="Kim W."/>
        </authorList>
    </citation>
    <scope>NUCLEOTIDE SEQUENCE [LARGE SCALE GENOMIC DNA]</scope>
    <source>
        <tissue evidence="2">Muscle</tissue>
    </source>
</reference>
<feature type="compositionally biased region" description="Low complexity" evidence="1">
    <location>
        <begin position="47"/>
        <end position="64"/>
    </location>
</feature>
<keyword evidence="3" id="KW-1185">Reference proteome</keyword>
<dbReference type="Proteomes" id="UP000324222">
    <property type="component" value="Unassembled WGS sequence"/>
</dbReference>
<organism evidence="2 3">
    <name type="scientific">Portunus trituberculatus</name>
    <name type="common">Swimming crab</name>
    <name type="synonym">Neptunus trituberculatus</name>
    <dbReference type="NCBI Taxonomy" id="210409"/>
    <lineage>
        <taxon>Eukaryota</taxon>
        <taxon>Metazoa</taxon>
        <taxon>Ecdysozoa</taxon>
        <taxon>Arthropoda</taxon>
        <taxon>Crustacea</taxon>
        <taxon>Multicrustacea</taxon>
        <taxon>Malacostraca</taxon>
        <taxon>Eumalacostraca</taxon>
        <taxon>Eucarida</taxon>
        <taxon>Decapoda</taxon>
        <taxon>Pleocyemata</taxon>
        <taxon>Brachyura</taxon>
        <taxon>Eubrachyura</taxon>
        <taxon>Portunoidea</taxon>
        <taxon>Portunidae</taxon>
        <taxon>Portuninae</taxon>
        <taxon>Portunus</taxon>
    </lineage>
</organism>